<evidence type="ECO:0000256" key="1">
    <source>
        <dbReference type="SAM" id="MobiDB-lite"/>
    </source>
</evidence>
<dbReference type="STRING" id="54.SAMN02745121_06154"/>
<dbReference type="Proteomes" id="UP000199400">
    <property type="component" value="Unassembled WGS sequence"/>
</dbReference>
<reference evidence="3" key="1">
    <citation type="submission" date="2016-10" db="EMBL/GenBank/DDBJ databases">
        <authorList>
            <person name="Varghese N."/>
            <person name="Submissions S."/>
        </authorList>
    </citation>
    <scope>NUCLEOTIDE SEQUENCE [LARGE SCALE GENOMIC DNA]</scope>
    <source>
        <strain evidence="3">ATCC 25963</strain>
    </source>
</reference>
<gene>
    <name evidence="2" type="ORF">SAMN02745121_06154</name>
</gene>
<dbReference type="AlphaFoldDB" id="A0A1I2EP98"/>
<accession>A0A1I2EP98</accession>
<organism evidence="2 3">
    <name type="scientific">Nannocystis exedens</name>
    <dbReference type="NCBI Taxonomy" id="54"/>
    <lineage>
        <taxon>Bacteria</taxon>
        <taxon>Pseudomonadati</taxon>
        <taxon>Myxococcota</taxon>
        <taxon>Polyangia</taxon>
        <taxon>Nannocystales</taxon>
        <taxon>Nannocystaceae</taxon>
        <taxon>Nannocystis</taxon>
    </lineage>
</organism>
<protein>
    <submittedName>
        <fullName evidence="2">Uncharacterized protein</fullName>
    </submittedName>
</protein>
<dbReference type="EMBL" id="FOMX01000023">
    <property type="protein sequence ID" value="SFE94151.1"/>
    <property type="molecule type" value="Genomic_DNA"/>
</dbReference>
<proteinExistence type="predicted"/>
<evidence type="ECO:0000313" key="2">
    <source>
        <dbReference type="EMBL" id="SFE94151.1"/>
    </source>
</evidence>
<feature type="region of interest" description="Disordered" evidence="1">
    <location>
        <begin position="1"/>
        <end position="30"/>
    </location>
</feature>
<name>A0A1I2EP98_9BACT</name>
<sequence>MAAGATHGAGVQTDGSGIEPDSGRREETAAMRGAIRVAPPRVFTVLLGFCPDCMHRGRPRRPLS</sequence>
<evidence type="ECO:0000313" key="3">
    <source>
        <dbReference type="Proteomes" id="UP000199400"/>
    </source>
</evidence>
<keyword evidence="3" id="KW-1185">Reference proteome</keyword>